<sequence length="233" mass="24181">MGNAIRYELTRLRTVRSTWVLLGCGLLMQALIAWIAASKTDLTPREQFVMAFSGLPLILVSLFSTAVAVNAFGHEYRYGTITTTMLTLRKPGRVLAAKAITCGLLAALTGAATVGVTLAVQAAVSSVPTETWRIAQILGAVTLYSTLAALVGLGIAAITRNATLAMVAAVGLPTVVEMSGLLAGVSAKVMPFTAAATLVRPYEGDPALMALPLLALAIGLLTIGGAMLVRRDV</sequence>
<feature type="transmembrane region" description="Helical" evidence="1">
    <location>
        <begin position="20"/>
        <end position="37"/>
    </location>
</feature>
<keyword evidence="1" id="KW-1133">Transmembrane helix</keyword>
<gene>
    <name evidence="2" type="ORF">JK358_30030</name>
</gene>
<dbReference type="RefSeq" id="WP_201954285.1">
    <property type="nucleotide sequence ID" value="NZ_JAERRJ010000012.1"/>
</dbReference>
<name>A0ABS1MDB1_9NOCA</name>
<dbReference type="Proteomes" id="UP000602198">
    <property type="component" value="Unassembled WGS sequence"/>
</dbReference>
<dbReference type="EMBL" id="JAERRJ010000012">
    <property type="protein sequence ID" value="MBL1078650.1"/>
    <property type="molecule type" value="Genomic_DNA"/>
</dbReference>
<protein>
    <submittedName>
        <fullName evidence="2">ABC transporter permease</fullName>
    </submittedName>
</protein>
<keyword evidence="1" id="KW-0472">Membrane</keyword>
<keyword evidence="3" id="KW-1185">Reference proteome</keyword>
<evidence type="ECO:0000313" key="3">
    <source>
        <dbReference type="Proteomes" id="UP000602198"/>
    </source>
</evidence>
<feature type="transmembrane region" description="Helical" evidence="1">
    <location>
        <begin position="134"/>
        <end position="157"/>
    </location>
</feature>
<feature type="transmembrane region" description="Helical" evidence="1">
    <location>
        <begin position="164"/>
        <end position="187"/>
    </location>
</feature>
<proteinExistence type="predicted"/>
<accession>A0ABS1MDB1</accession>
<keyword evidence="1" id="KW-0812">Transmembrane</keyword>
<organism evidence="2 3">
    <name type="scientific">Nocardia acididurans</name>
    <dbReference type="NCBI Taxonomy" id="2802282"/>
    <lineage>
        <taxon>Bacteria</taxon>
        <taxon>Bacillati</taxon>
        <taxon>Actinomycetota</taxon>
        <taxon>Actinomycetes</taxon>
        <taxon>Mycobacteriales</taxon>
        <taxon>Nocardiaceae</taxon>
        <taxon>Nocardia</taxon>
    </lineage>
</organism>
<evidence type="ECO:0000313" key="2">
    <source>
        <dbReference type="EMBL" id="MBL1078650.1"/>
    </source>
</evidence>
<feature type="transmembrane region" description="Helical" evidence="1">
    <location>
        <begin position="94"/>
        <end position="122"/>
    </location>
</feature>
<comment type="caution">
    <text evidence="2">The sequence shown here is derived from an EMBL/GenBank/DDBJ whole genome shotgun (WGS) entry which is preliminary data.</text>
</comment>
<feature type="transmembrane region" description="Helical" evidence="1">
    <location>
        <begin position="49"/>
        <end position="73"/>
    </location>
</feature>
<reference evidence="2 3" key="1">
    <citation type="submission" date="2021-01" db="EMBL/GenBank/DDBJ databases">
        <title>WGS of actinomycetes isolated from Thailand.</title>
        <authorList>
            <person name="Thawai C."/>
        </authorList>
    </citation>
    <scope>NUCLEOTIDE SEQUENCE [LARGE SCALE GENOMIC DNA]</scope>
    <source>
        <strain evidence="2 3">LPG 2</strain>
    </source>
</reference>
<feature type="transmembrane region" description="Helical" evidence="1">
    <location>
        <begin position="207"/>
        <end position="229"/>
    </location>
</feature>
<dbReference type="Pfam" id="PF12730">
    <property type="entry name" value="ABC2_membrane_4"/>
    <property type="match status" value="1"/>
</dbReference>
<evidence type="ECO:0000256" key="1">
    <source>
        <dbReference type="SAM" id="Phobius"/>
    </source>
</evidence>